<reference evidence="2" key="1">
    <citation type="submission" date="2017-04" db="EMBL/GenBank/DDBJ databases">
        <authorList>
            <person name="Varghese N."/>
            <person name="Submissions S."/>
        </authorList>
    </citation>
    <scope>NUCLEOTIDE SEQUENCE [LARGE SCALE GENOMIC DNA]</scope>
    <source>
        <strain evidence="2">LMG 29540</strain>
    </source>
</reference>
<evidence type="ECO:0000313" key="2">
    <source>
        <dbReference type="Proteomes" id="UP000193228"/>
    </source>
</evidence>
<accession>A0A1X7LFT5</accession>
<dbReference type="Proteomes" id="UP000193228">
    <property type="component" value="Unassembled WGS sequence"/>
</dbReference>
<proteinExistence type="predicted"/>
<dbReference type="EMBL" id="FXAT01000006">
    <property type="protein sequence ID" value="SMG52645.1"/>
    <property type="molecule type" value="Genomic_DNA"/>
</dbReference>
<organism evidence="1 2">
    <name type="scientific">Paraburkholderia susongensis</name>
    <dbReference type="NCBI Taxonomy" id="1515439"/>
    <lineage>
        <taxon>Bacteria</taxon>
        <taxon>Pseudomonadati</taxon>
        <taxon>Pseudomonadota</taxon>
        <taxon>Betaproteobacteria</taxon>
        <taxon>Burkholderiales</taxon>
        <taxon>Burkholderiaceae</taxon>
        <taxon>Paraburkholderia</taxon>
    </lineage>
</organism>
<sequence length="39" mass="4198">MSFARISSSGTVKTHVEVPPILSEPDMDRLKACVLLPTA</sequence>
<evidence type="ECO:0000313" key="1">
    <source>
        <dbReference type="EMBL" id="SMG52645.1"/>
    </source>
</evidence>
<keyword evidence="2" id="KW-1185">Reference proteome</keyword>
<dbReference type="STRING" id="1515439.SAMN06265784_1067"/>
<gene>
    <name evidence="1" type="ORF">SAMN06265784_1067</name>
</gene>
<protein>
    <submittedName>
        <fullName evidence="1">Uncharacterized protein</fullName>
    </submittedName>
</protein>
<dbReference type="AlphaFoldDB" id="A0A1X7LFT5"/>
<name>A0A1X7LFT5_9BURK</name>